<dbReference type="PANTHER" id="PTHR43280:SF10">
    <property type="entry name" value="REGULATORY PROTEIN POCR"/>
    <property type="match status" value="1"/>
</dbReference>
<keyword evidence="3" id="KW-0804">Transcription</keyword>
<protein>
    <submittedName>
        <fullName evidence="5">AraC family transcriptional regulator</fullName>
    </submittedName>
</protein>
<dbReference type="InterPro" id="IPR014710">
    <property type="entry name" value="RmlC-like_jellyroll"/>
</dbReference>
<feature type="domain" description="HTH araC/xylS-type" evidence="4">
    <location>
        <begin position="186"/>
        <end position="284"/>
    </location>
</feature>
<dbReference type="PANTHER" id="PTHR43280">
    <property type="entry name" value="ARAC-FAMILY TRANSCRIPTIONAL REGULATOR"/>
    <property type="match status" value="1"/>
</dbReference>
<dbReference type="Gene3D" id="2.60.120.10">
    <property type="entry name" value="Jelly Rolls"/>
    <property type="match status" value="1"/>
</dbReference>
<proteinExistence type="predicted"/>
<name>A0A3B0CGD2_9BACL</name>
<dbReference type="Gene3D" id="1.10.10.60">
    <property type="entry name" value="Homeodomain-like"/>
    <property type="match status" value="2"/>
</dbReference>
<sequence length="285" mass="32759">MSKNGAIVLQSLELLMKEVMLEPYLFRLKASYNASLGPNSKWLIPERVLDDIHMLYVVSGEGTYVVEDVPIELVPNRLLFLMNGVKHQAYRRKKTTLRFFPMRFRLYHPAADTFVPSRVEPFHFYFSPRNGVSIQQLFESVYTYSQLESSVTKDLFVHAALCRALAAIYADYKGSRSGSPVHPGIMKVKKYIDDHPAERTILKELADLAGLSPSYCSKLFHQSVGMPVKEYQMRKTMEYAEYLLKHSTYKVKEMSAIVGYPDPYSFSKQFKRFRGYSPSSVTVET</sequence>
<keyword evidence="2" id="KW-0238">DNA-binding</keyword>
<dbReference type="CDD" id="cd02208">
    <property type="entry name" value="cupin_RmlC-like"/>
    <property type="match status" value="1"/>
</dbReference>
<dbReference type="SUPFAM" id="SSF51182">
    <property type="entry name" value="RmlC-like cupins"/>
    <property type="match status" value="1"/>
</dbReference>
<dbReference type="InterPro" id="IPR011051">
    <property type="entry name" value="RmlC_Cupin_sf"/>
</dbReference>
<dbReference type="InterPro" id="IPR018060">
    <property type="entry name" value="HTH_AraC"/>
</dbReference>
<dbReference type="OrthoDB" id="2580593at2"/>
<evidence type="ECO:0000259" key="4">
    <source>
        <dbReference type="PROSITE" id="PS01124"/>
    </source>
</evidence>
<reference evidence="5 6" key="1">
    <citation type="journal article" date="2007" name="Int. J. Syst. Evol. Microbiol.">
        <title>Paenibacillus ginsengarvi sp. nov., isolated from soil from ginseng cultivation.</title>
        <authorList>
            <person name="Yoon M.H."/>
            <person name="Ten L.N."/>
            <person name="Im W.T."/>
        </authorList>
    </citation>
    <scope>NUCLEOTIDE SEQUENCE [LARGE SCALE GENOMIC DNA]</scope>
    <source>
        <strain evidence="5 6">KCTC 13059</strain>
    </source>
</reference>
<evidence type="ECO:0000313" key="5">
    <source>
        <dbReference type="EMBL" id="RKN84412.1"/>
    </source>
</evidence>
<dbReference type="PROSITE" id="PS01124">
    <property type="entry name" value="HTH_ARAC_FAMILY_2"/>
    <property type="match status" value="1"/>
</dbReference>
<dbReference type="EMBL" id="RBAH01000008">
    <property type="protein sequence ID" value="RKN84412.1"/>
    <property type="molecule type" value="Genomic_DNA"/>
</dbReference>
<gene>
    <name evidence="5" type="ORF">D7M11_13065</name>
</gene>
<dbReference type="SUPFAM" id="SSF46689">
    <property type="entry name" value="Homeodomain-like"/>
    <property type="match status" value="2"/>
</dbReference>
<dbReference type="GO" id="GO:0043565">
    <property type="term" value="F:sequence-specific DNA binding"/>
    <property type="evidence" value="ECO:0007669"/>
    <property type="project" value="InterPro"/>
</dbReference>
<keyword evidence="1" id="KW-0805">Transcription regulation</keyword>
<evidence type="ECO:0000256" key="3">
    <source>
        <dbReference type="ARBA" id="ARBA00023163"/>
    </source>
</evidence>
<dbReference type="RefSeq" id="WP_120747668.1">
    <property type="nucleotide sequence ID" value="NZ_RBAH01000008.1"/>
</dbReference>
<evidence type="ECO:0000313" key="6">
    <source>
        <dbReference type="Proteomes" id="UP000282311"/>
    </source>
</evidence>
<accession>A0A3B0CGD2</accession>
<dbReference type="InterPro" id="IPR009057">
    <property type="entry name" value="Homeodomain-like_sf"/>
</dbReference>
<evidence type="ECO:0000256" key="2">
    <source>
        <dbReference type="ARBA" id="ARBA00023125"/>
    </source>
</evidence>
<dbReference type="Proteomes" id="UP000282311">
    <property type="component" value="Unassembled WGS sequence"/>
</dbReference>
<dbReference type="AlphaFoldDB" id="A0A3B0CGD2"/>
<dbReference type="GO" id="GO:0003700">
    <property type="term" value="F:DNA-binding transcription factor activity"/>
    <property type="evidence" value="ECO:0007669"/>
    <property type="project" value="InterPro"/>
</dbReference>
<dbReference type="SMART" id="SM00342">
    <property type="entry name" value="HTH_ARAC"/>
    <property type="match status" value="1"/>
</dbReference>
<keyword evidence="6" id="KW-1185">Reference proteome</keyword>
<comment type="caution">
    <text evidence="5">The sequence shown here is derived from an EMBL/GenBank/DDBJ whole genome shotgun (WGS) entry which is preliminary data.</text>
</comment>
<dbReference type="Pfam" id="PF12833">
    <property type="entry name" value="HTH_18"/>
    <property type="match status" value="1"/>
</dbReference>
<evidence type="ECO:0000256" key="1">
    <source>
        <dbReference type="ARBA" id="ARBA00023015"/>
    </source>
</evidence>
<organism evidence="5 6">
    <name type="scientific">Paenibacillus ginsengarvi</name>
    <dbReference type="NCBI Taxonomy" id="400777"/>
    <lineage>
        <taxon>Bacteria</taxon>
        <taxon>Bacillati</taxon>
        <taxon>Bacillota</taxon>
        <taxon>Bacilli</taxon>
        <taxon>Bacillales</taxon>
        <taxon>Paenibacillaceae</taxon>
        <taxon>Paenibacillus</taxon>
    </lineage>
</organism>